<keyword evidence="3" id="KW-0813">Transport</keyword>
<feature type="compositionally biased region" description="Low complexity" evidence="1">
    <location>
        <begin position="8"/>
        <end position="20"/>
    </location>
</feature>
<keyword evidence="3" id="KW-0406">Ion transport</keyword>
<feature type="non-terminal residue" evidence="3">
    <location>
        <position position="147"/>
    </location>
</feature>
<keyword evidence="3" id="KW-0407">Ion channel</keyword>
<sequence length="147" mass="15429">MEEEHLLPPMGSAAAGSSSPRPRPPIKVKCLHDETETQYFISSQDAISPVVMSQDQSLLHRSHSAPSLFTSVTEASLGCEGDGGLAAPPYPEPSFVKLASVGLVLYLASGVTMYAGSSGSFEGRKSTSKLVDGLYFSVVTLCTIGYG</sequence>
<evidence type="ECO:0000256" key="1">
    <source>
        <dbReference type="SAM" id="MobiDB-lite"/>
    </source>
</evidence>
<dbReference type="EMBL" id="GDJX01014711">
    <property type="protein sequence ID" value="JAT53225.1"/>
    <property type="molecule type" value="Transcribed_RNA"/>
</dbReference>
<dbReference type="GO" id="GO:0034220">
    <property type="term" value="P:monoatomic ion transmembrane transport"/>
    <property type="evidence" value="ECO:0007669"/>
    <property type="project" value="UniProtKB-KW"/>
</dbReference>
<dbReference type="Gene3D" id="1.10.287.70">
    <property type="match status" value="1"/>
</dbReference>
<proteinExistence type="predicted"/>
<organism evidence="3">
    <name type="scientific">Anthurium amnicola</name>
    <dbReference type="NCBI Taxonomy" id="1678845"/>
    <lineage>
        <taxon>Eukaryota</taxon>
        <taxon>Viridiplantae</taxon>
        <taxon>Streptophyta</taxon>
        <taxon>Embryophyta</taxon>
        <taxon>Tracheophyta</taxon>
        <taxon>Spermatophyta</taxon>
        <taxon>Magnoliopsida</taxon>
        <taxon>Liliopsida</taxon>
        <taxon>Araceae</taxon>
        <taxon>Pothoideae</taxon>
        <taxon>Potheae</taxon>
        <taxon>Anthurium</taxon>
    </lineage>
</organism>
<dbReference type="InterPro" id="IPR013099">
    <property type="entry name" value="K_chnl_dom"/>
</dbReference>
<feature type="region of interest" description="Disordered" evidence="1">
    <location>
        <begin position="1"/>
        <end position="25"/>
    </location>
</feature>
<dbReference type="SUPFAM" id="SSF81324">
    <property type="entry name" value="Voltage-gated potassium channels"/>
    <property type="match status" value="1"/>
</dbReference>
<feature type="domain" description="Potassium channel" evidence="2">
    <location>
        <begin position="103"/>
        <end position="147"/>
    </location>
</feature>
<accession>A0A1D1YF15</accession>
<dbReference type="AlphaFoldDB" id="A0A1D1YF15"/>
<protein>
    <submittedName>
        <fullName evidence="3">Two pore potassium channel c</fullName>
    </submittedName>
</protein>
<gene>
    <name evidence="3" type="primary">TPKC_0</name>
    <name evidence="3" type="ORF">g.86075</name>
</gene>
<name>A0A1D1YF15_9ARAE</name>
<evidence type="ECO:0000313" key="3">
    <source>
        <dbReference type="EMBL" id="JAT53225.1"/>
    </source>
</evidence>
<reference evidence="3" key="1">
    <citation type="submission" date="2015-07" db="EMBL/GenBank/DDBJ databases">
        <title>Transcriptome Assembly of Anthurium amnicola.</title>
        <authorList>
            <person name="Suzuki J."/>
        </authorList>
    </citation>
    <scope>NUCLEOTIDE SEQUENCE</scope>
</reference>
<dbReference type="Pfam" id="PF07885">
    <property type="entry name" value="Ion_trans_2"/>
    <property type="match status" value="1"/>
</dbReference>
<evidence type="ECO:0000259" key="2">
    <source>
        <dbReference type="Pfam" id="PF07885"/>
    </source>
</evidence>